<dbReference type="GO" id="GO:0016887">
    <property type="term" value="F:ATP hydrolysis activity"/>
    <property type="evidence" value="ECO:0007669"/>
    <property type="project" value="InterPro"/>
</dbReference>
<dbReference type="InterPro" id="IPR003959">
    <property type="entry name" value="ATPase_AAA_core"/>
</dbReference>
<dbReference type="AlphaFoldDB" id="A0A0Q2LVT6"/>
<comment type="caution">
    <text evidence="2">The sequence shown here is derived from an EMBL/GenBank/DDBJ whole genome shotgun (WGS) entry which is preliminary data.</text>
</comment>
<evidence type="ECO:0000313" key="2">
    <source>
        <dbReference type="EMBL" id="KQH80025.1"/>
    </source>
</evidence>
<accession>A0A0Q2LVT6</accession>
<gene>
    <name evidence="2" type="ORF">AO501_33930</name>
</gene>
<name>A0A0Q2LVT6_MYCGO</name>
<dbReference type="InterPro" id="IPR027417">
    <property type="entry name" value="P-loop_NTPase"/>
</dbReference>
<dbReference type="EMBL" id="LKTM01000049">
    <property type="protein sequence ID" value="KQH80025.1"/>
    <property type="molecule type" value="Genomic_DNA"/>
</dbReference>
<protein>
    <recommendedName>
        <fullName evidence="1">ATPase AAA-type core domain-containing protein</fullName>
    </recommendedName>
</protein>
<reference evidence="2 3" key="1">
    <citation type="submission" date="2015-10" db="EMBL/GenBank/DDBJ databases">
        <title>Mycobacterium gordonae draft genome assembly.</title>
        <authorList>
            <person name="Ustinova V."/>
            <person name="Smirnova T."/>
            <person name="Blagodatskikh K."/>
            <person name="Varlamov D."/>
            <person name="Larionova E."/>
            <person name="Chernousova L."/>
        </authorList>
    </citation>
    <scope>NUCLEOTIDE SEQUENCE [LARGE SCALE GENOMIC DNA]</scope>
    <source>
        <strain evidence="2 3">CTRI 14-8773</strain>
    </source>
</reference>
<feature type="domain" description="ATPase AAA-type core" evidence="1">
    <location>
        <begin position="191"/>
        <end position="398"/>
    </location>
</feature>
<evidence type="ECO:0000313" key="3">
    <source>
        <dbReference type="Proteomes" id="UP000051677"/>
    </source>
</evidence>
<dbReference type="PANTHER" id="PTHR43581:SF4">
    <property type="entry name" value="ATP_GTP PHOSPHATASE"/>
    <property type="match status" value="1"/>
</dbReference>
<dbReference type="Proteomes" id="UP000051677">
    <property type="component" value="Unassembled WGS sequence"/>
</dbReference>
<dbReference type="Gene3D" id="3.40.50.300">
    <property type="entry name" value="P-loop containing nucleotide triphosphate hydrolases"/>
    <property type="match status" value="2"/>
</dbReference>
<dbReference type="PANTHER" id="PTHR43581">
    <property type="entry name" value="ATP/GTP PHOSPHATASE"/>
    <property type="match status" value="1"/>
</dbReference>
<dbReference type="OrthoDB" id="3322489at2"/>
<dbReference type="CDD" id="cd00267">
    <property type="entry name" value="ABC_ATPase"/>
    <property type="match status" value="1"/>
</dbReference>
<evidence type="ECO:0000259" key="1">
    <source>
        <dbReference type="Pfam" id="PF13304"/>
    </source>
</evidence>
<dbReference type="GO" id="GO:0005524">
    <property type="term" value="F:ATP binding"/>
    <property type="evidence" value="ECO:0007669"/>
    <property type="project" value="InterPro"/>
</dbReference>
<sequence>MKLTTVYVRFYRSFNFDYLRKSKEDTTSTPDLWDLVGDDELFFPFVRIPLEPDVTTVVGANEAGKSQLLYAIEALLTGKGYVRRDFCRYSTEFAEEAAPGLPEFGGEFTDLSEDEHSAVLGLANWTAETVNSFHLFRFHDRTVVYVGEESVEVDEALSGLALPRSFRIDARVPLPDSVEIAYLAGDTSRTGRTRDGWLGRMSFLRLHPESLDTPRTGEARPVYDGADDPPSNQLLEQWELARRLLVDVAGITHDEFSELGAAISISEGYAEALVKKFNRKLADSLNFRRWWTQDSDFSLQLRLRDFDLVFTIRDRTGTDYTFAERSQGLQYFLSYFVQYLSHDRNKGEILLMDEPDAFLSNSGQQDLLRIFEAFAHPDTDTAAPVQVVYVTHSPFLIDKNHAERIRVLEKGENEEGTRIVKNAGRNHYEPLRSALGAFVAETTFISSCNLMLEGQADPILLAGASNVARRVAPSGNALDLNTLTLVPCGGARNIAYMVHLARGRDEDKPAVLVMVDDDEEGRAAIEDVKAMRGLLPPSLIFSVADTADGSRRPGIVELEDLVPLALANEAAKRIAAAVLPAEQAEAFRSAWTDVKPRRGQRLFKLLKDAAGAASAKGELVRPLELEKVPFARSVVDLALAKDADPELQQELYTNFQPVLAHIEMRQREAMRDNAQARISTVINRLRKNFIKDHPGRIRKTDAVSLLESLQAQLPLEAAEADAVLQGMRSIHREFKLADDPRSMLDEPDLFRDRLFTLSYGATNAVQQEA</sequence>
<organism evidence="2 3">
    <name type="scientific">Mycobacterium gordonae</name>
    <dbReference type="NCBI Taxonomy" id="1778"/>
    <lineage>
        <taxon>Bacteria</taxon>
        <taxon>Bacillati</taxon>
        <taxon>Actinomycetota</taxon>
        <taxon>Actinomycetes</taxon>
        <taxon>Mycobacteriales</taxon>
        <taxon>Mycobacteriaceae</taxon>
        <taxon>Mycobacterium</taxon>
    </lineage>
</organism>
<proteinExistence type="predicted"/>
<dbReference type="RefSeq" id="WP_055577102.1">
    <property type="nucleotide sequence ID" value="NZ_LKTM01000049.1"/>
</dbReference>
<dbReference type="Pfam" id="PF13304">
    <property type="entry name" value="AAA_21"/>
    <property type="match status" value="1"/>
</dbReference>
<dbReference type="InterPro" id="IPR051396">
    <property type="entry name" value="Bact_Antivir_Def_Nuclease"/>
</dbReference>
<dbReference type="SUPFAM" id="SSF52540">
    <property type="entry name" value="P-loop containing nucleoside triphosphate hydrolases"/>
    <property type="match status" value="1"/>
</dbReference>